<protein>
    <submittedName>
        <fullName evidence="1">Uncharacterized protein</fullName>
    </submittedName>
</protein>
<evidence type="ECO:0000313" key="2">
    <source>
        <dbReference type="Proteomes" id="UP000053841"/>
    </source>
</evidence>
<dbReference type="Proteomes" id="UP000053841">
    <property type="component" value="Unassembled WGS sequence"/>
</dbReference>
<proteinExistence type="predicted"/>
<evidence type="ECO:0000313" key="1">
    <source>
        <dbReference type="EMBL" id="EUC37505.1"/>
    </source>
</evidence>
<dbReference type="KEGG" id="bze:COCCADRAFT_22879"/>
<name>W6YIV8_COCC2</name>
<sequence>MQQEVPPWQGRSKAIELVADHLGVLTSGHARVWRRLIGARLLLPQNSKKAGRRDEIRFAPVLKYLRTLILSCIIGSADLDAAQKKNGHRYSWRADNKRATTPMLAPLQGAGGASVPRFNLRTPAGATHEKRGQAQFGKTSSLIPDLRGMASKGQVSAAAPLLFGSMETTTRAMLTLSCRKHITGVVVEANDCETHGDAGAMVLVAISRSPIIHRARVS</sequence>
<reference evidence="1 2" key="1">
    <citation type="journal article" date="2013" name="PLoS Genet.">
        <title>Comparative genome structure, secondary metabolite, and effector coding capacity across Cochliobolus pathogens.</title>
        <authorList>
            <person name="Condon B.J."/>
            <person name="Leng Y."/>
            <person name="Wu D."/>
            <person name="Bushley K.E."/>
            <person name="Ohm R.A."/>
            <person name="Otillar R."/>
            <person name="Martin J."/>
            <person name="Schackwitz W."/>
            <person name="Grimwood J."/>
            <person name="MohdZainudin N."/>
            <person name="Xue C."/>
            <person name="Wang R."/>
            <person name="Manning V.A."/>
            <person name="Dhillon B."/>
            <person name="Tu Z.J."/>
            <person name="Steffenson B.J."/>
            <person name="Salamov A."/>
            <person name="Sun H."/>
            <person name="Lowry S."/>
            <person name="LaButti K."/>
            <person name="Han J."/>
            <person name="Copeland A."/>
            <person name="Lindquist E."/>
            <person name="Barry K."/>
            <person name="Schmutz J."/>
            <person name="Baker S.E."/>
            <person name="Ciuffetti L.M."/>
            <person name="Grigoriev I.V."/>
            <person name="Zhong S."/>
            <person name="Turgeon B.G."/>
        </authorList>
    </citation>
    <scope>NUCLEOTIDE SEQUENCE [LARGE SCALE GENOMIC DNA]</scope>
    <source>
        <strain evidence="1 2">26-R-13</strain>
    </source>
</reference>
<dbReference type="RefSeq" id="XP_007708146.1">
    <property type="nucleotide sequence ID" value="XM_007709956.1"/>
</dbReference>
<gene>
    <name evidence="1" type="ORF">COCCADRAFT_22879</name>
</gene>
<keyword evidence="2" id="KW-1185">Reference proteome</keyword>
<dbReference type="HOGENOM" id="CLU_1266667_0_0_1"/>
<accession>W6YIV8</accession>
<dbReference type="AlphaFoldDB" id="W6YIV8"/>
<dbReference type="GeneID" id="19145301"/>
<dbReference type="EMBL" id="KI964550">
    <property type="protein sequence ID" value="EUC37505.1"/>
    <property type="molecule type" value="Genomic_DNA"/>
</dbReference>
<organism evidence="1 2">
    <name type="scientific">Cochliobolus carbonum (strain 26-R-13)</name>
    <name type="common">Maize leaf spot fungus</name>
    <name type="synonym">Bipolaris zeicola</name>
    <dbReference type="NCBI Taxonomy" id="930089"/>
    <lineage>
        <taxon>Eukaryota</taxon>
        <taxon>Fungi</taxon>
        <taxon>Dikarya</taxon>
        <taxon>Ascomycota</taxon>
        <taxon>Pezizomycotina</taxon>
        <taxon>Dothideomycetes</taxon>
        <taxon>Pleosporomycetidae</taxon>
        <taxon>Pleosporales</taxon>
        <taxon>Pleosporineae</taxon>
        <taxon>Pleosporaceae</taxon>
        <taxon>Bipolaris</taxon>
    </lineage>
</organism>